<evidence type="ECO:0000313" key="3">
    <source>
        <dbReference type="Proteomes" id="UP001595793"/>
    </source>
</evidence>
<reference evidence="3" key="1">
    <citation type="journal article" date="2019" name="Int. J. Syst. Evol. Microbiol.">
        <title>The Global Catalogue of Microorganisms (GCM) 10K type strain sequencing project: providing services to taxonomists for standard genome sequencing and annotation.</title>
        <authorList>
            <consortium name="The Broad Institute Genomics Platform"/>
            <consortium name="The Broad Institute Genome Sequencing Center for Infectious Disease"/>
            <person name="Wu L."/>
            <person name="Ma J."/>
        </authorList>
    </citation>
    <scope>NUCLEOTIDE SEQUENCE [LARGE SCALE GENOMIC DNA]</scope>
    <source>
        <strain evidence="3">CECT 9128</strain>
    </source>
</reference>
<organism evidence="2 3">
    <name type="scientific">Zunongwangia endophytica</name>
    <dbReference type="NCBI Taxonomy" id="1808945"/>
    <lineage>
        <taxon>Bacteria</taxon>
        <taxon>Pseudomonadati</taxon>
        <taxon>Bacteroidota</taxon>
        <taxon>Flavobacteriia</taxon>
        <taxon>Flavobacteriales</taxon>
        <taxon>Flavobacteriaceae</taxon>
        <taxon>Zunongwangia</taxon>
    </lineage>
</organism>
<proteinExistence type="predicted"/>
<feature type="transmembrane region" description="Helical" evidence="1">
    <location>
        <begin position="58"/>
        <end position="77"/>
    </location>
</feature>
<dbReference type="Proteomes" id="UP001595793">
    <property type="component" value="Unassembled WGS sequence"/>
</dbReference>
<accession>A0ABV8HHP1</accession>
<dbReference type="EMBL" id="JBHSAS010000034">
    <property type="protein sequence ID" value="MFC4029836.1"/>
    <property type="molecule type" value="Genomic_DNA"/>
</dbReference>
<feature type="transmembrane region" description="Helical" evidence="1">
    <location>
        <begin position="112"/>
        <end position="132"/>
    </location>
</feature>
<evidence type="ECO:0000256" key="1">
    <source>
        <dbReference type="SAM" id="Phobius"/>
    </source>
</evidence>
<keyword evidence="1" id="KW-0812">Transmembrane</keyword>
<keyword evidence="3" id="KW-1185">Reference proteome</keyword>
<dbReference type="RefSeq" id="WP_290231783.1">
    <property type="nucleotide sequence ID" value="NZ_JAUFPZ010000002.1"/>
</dbReference>
<gene>
    <name evidence="2" type="ORF">ACFOS1_20640</name>
</gene>
<evidence type="ECO:0000313" key="2">
    <source>
        <dbReference type="EMBL" id="MFC4029836.1"/>
    </source>
</evidence>
<sequence>MKSEERQEKEINSDPKFERLKRIKEKEGINTSFIYNNYHNLISKRAFLFHRKLKLQKYFMATSHLFLMFLNIIAVLFKITLWLFFFFFTAAGMLVIFYPLEYNLDFYKPFFINNTSTIISISLWCAIIYAMISRTKEDKSKSSIITIQIIPLIFLIFLSITIYQKGKAEKTLNHKTYDVQFGYDGRNIKSSAKRVFVGKTTDYIFLRDVENHQNYIFPLSRVNNLQIIKITP</sequence>
<comment type="caution">
    <text evidence="2">The sequence shown here is derived from an EMBL/GenBank/DDBJ whole genome shotgun (WGS) entry which is preliminary data.</text>
</comment>
<protein>
    <submittedName>
        <fullName evidence="2">Uncharacterized protein</fullName>
    </submittedName>
</protein>
<keyword evidence="1" id="KW-0472">Membrane</keyword>
<name>A0ABV8HHP1_9FLAO</name>
<keyword evidence="1" id="KW-1133">Transmembrane helix</keyword>
<feature type="transmembrane region" description="Helical" evidence="1">
    <location>
        <begin position="144"/>
        <end position="163"/>
    </location>
</feature>
<feature type="transmembrane region" description="Helical" evidence="1">
    <location>
        <begin position="83"/>
        <end position="100"/>
    </location>
</feature>